<dbReference type="Pfam" id="PF03551">
    <property type="entry name" value="PadR"/>
    <property type="match status" value="1"/>
</dbReference>
<evidence type="ECO:0000313" key="3">
    <source>
        <dbReference type="Proteomes" id="UP000681340"/>
    </source>
</evidence>
<dbReference type="InterPro" id="IPR036390">
    <property type="entry name" value="WH_DNA-bd_sf"/>
</dbReference>
<sequence length="121" mass="12998">MTLYIVGRTIGRVQEPTFLILTALAAEPLHGYGIVQSVTALSDGEVKLRPGTLYGALDRLADQGLIAVEREEAVDGRLRRYYRLSDAGATALTEQAERLRRRAATAEAQLGLRPGFSGGAA</sequence>
<dbReference type="Proteomes" id="UP000681340">
    <property type="component" value="Unassembled WGS sequence"/>
</dbReference>
<dbReference type="Gene3D" id="1.10.10.10">
    <property type="entry name" value="Winged helix-like DNA-binding domain superfamily/Winged helix DNA-binding domain"/>
    <property type="match status" value="1"/>
</dbReference>
<proteinExistence type="predicted"/>
<evidence type="ECO:0000259" key="1">
    <source>
        <dbReference type="Pfam" id="PF03551"/>
    </source>
</evidence>
<gene>
    <name evidence="2" type="ORF">Aau02nite_11080</name>
</gene>
<reference evidence="2" key="1">
    <citation type="submission" date="2021-03" db="EMBL/GenBank/DDBJ databases">
        <title>Whole genome shotgun sequence of Actinoplanes auranticolor NBRC 12245.</title>
        <authorList>
            <person name="Komaki H."/>
            <person name="Tamura T."/>
        </authorList>
    </citation>
    <scope>NUCLEOTIDE SEQUENCE</scope>
    <source>
        <strain evidence="2">NBRC 12245</strain>
    </source>
</reference>
<protein>
    <submittedName>
        <fullName evidence="2">PadR family transcriptional regulator</fullName>
    </submittedName>
</protein>
<name>A0A919S782_9ACTN</name>
<dbReference type="PANTHER" id="PTHR33169">
    <property type="entry name" value="PADR-FAMILY TRANSCRIPTIONAL REGULATOR"/>
    <property type="match status" value="1"/>
</dbReference>
<dbReference type="InterPro" id="IPR005149">
    <property type="entry name" value="Tscrpt_reg_PadR_N"/>
</dbReference>
<dbReference type="InterPro" id="IPR036388">
    <property type="entry name" value="WH-like_DNA-bd_sf"/>
</dbReference>
<keyword evidence="3" id="KW-1185">Reference proteome</keyword>
<dbReference type="AlphaFoldDB" id="A0A919S782"/>
<dbReference type="SUPFAM" id="SSF46785">
    <property type="entry name" value="Winged helix' DNA-binding domain"/>
    <property type="match status" value="1"/>
</dbReference>
<dbReference type="InterPro" id="IPR052509">
    <property type="entry name" value="Metal_resp_DNA-bind_regulator"/>
</dbReference>
<comment type="caution">
    <text evidence="2">The sequence shown here is derived from an EMBL/GenBank/DDBJ whole genome shotgun (WGS) entry which is preliminary data.</text>
</comment>
<accession>A0A919S782</accession>
<dbReference type="PANTHER" id="PTHR33169:SF14">
    <property type="entry name" value="TRANSCRIPTIONAL REGULATOR RV3488"/>
    <property type="match status" value="1"/>
</dbReference>
<evidence type="ECO:0000313" key="2">
    <source>
        <dbReference type="EMBL" id="GIM64542.1"/>
    </source>
</evidence>
<organism evidence="2 3">
    <name type="scientific">Actinoplanes auranticolor</name>
    <dbReference type="NCBI Taxonomy" id="47988"/>
    <lineage>
        <taxon>Bacteria</taxon>
        <taxon>Bacillati</taxon>
        <taxon>Actinomycetota</taxon>
        <taxon>Actinomycetes</taxon>
        <taxon>Micromonosporales</taxon>
        <taxon>Micromonosporaceae</taxon>
        <taxon>Actinoplanes</taxon>
    </lineage>
</organism>
<feature type="domain" description="Transcription regulator PadR N-terminal" evidence="1">
    <location>
        <begin position="20"/>
        <end position="93"/>
    </location>
</feature>
<dbReference type="EMBL" id="BOQL01000013">
    <property type="protein sequence ID" value="GIM64542.1"/>
    <property type="molecule type" value="Genomic_DNA"/>
</dbReference>